<dbReference type="AlphaFoldDB" id="A0A1V8M7D7"/>
<name>A0A1V8M7D7_9GAMM</name>
<dbReference type="EMBL" id="LPUF01000001">
    <property type="protein sequence ID" value="OQK17490.1"/>
    <property type="molecule type" value="Genomic_DNA"/>
</dbReference>
<evidence type="ECO:0000313" key="2">
    <source>
        <dbReference type="Proteomes" id="UP000191980"/>
    </source>
</evidence>
<organism evidence="1 2">
    <name type="scientific">Methyloprofundus sedimenti</name>
    <dbReference type="NCBI Taxonomy" id="1420851"/>
    <lineage>
        <taxon>Bacteria</taxon>
        <taxon>Pseudomonadati</taxon>
        <taxon>Pseudomonadota</taxon>
        <taxon>Gammaproteobacteria</taxon>
        <taxon>Methylococcales</taxon>
        <taxon>Methylococcaceae</taxon>
        <taxon>Methyloprofundus</taxon>
    </lineage>
</organism>
<evidence type="ECO:0000313" key="1">
    <source>
        <dbReference type="EMBL" id="OQK17490.1"/>
    </source>
</evidence>
<gene>
    <name evidence="1" type="ORF">AU255_06325</name>
</gene>
<comment type="caution">
    <text evidence="1">The sequence shown here is derived from an EMBL/GenBank/DDBJ whole genome shotgun (WGS) entry which is preliminary data.</text>
</comment>
<evidence type="ECO:0008006" key="3">
    <source>
        <dbReference type="Google" id="ProtNLM"/>
    </source>
</evidence>
<sequence>MSPHNQESDQIDEINVLKLTLHGKLVGYLAGFQSGRNVLSFAAEFKDDPFRPTFSLITHPNFPNSVKLMSQPWVNNQRLHPVLSNLVY</sequence>
<dbReference type="STRING" id="1420851.AU255_06325"/>
<reference evidence="1 2" key="1">
    <citation type="submission" date="2015-12" db="EMBL/GenBank/DDBJ databases">
        <authorList>
            <person name="Shamseldin A."/>
            <person name="Moawad H."/>
            <person name="Abd El-Rahim W.M."/>
            <person name="Sadowsky M.J."/>
        </authorList>
    </citation>
    <scope>NUCLEOTIDE SEQUENCE [LARGE SCALE GENOMIC DNA]</scope>
    <source>
        <strain evidence="1 2">WF1</strain>
    </source>
</reference>
<protein>
    <recommendedName>
        <fullName evidence="3">HipA N-terminal subdomain 1 domain-containing protein</fullName>
    </recommendedName>
</protein>
<proteinExistence type="predicted"/>
<keyword evidence="2" id="KW-1185">Reference proteome</keyword>
<accession>A0A1V8M7D7</accession>
<dbReference type="RefSeq" id="WP_080522099.1">
    <property type="nucleotide sequence ID" value="NZ_LPUF01000001.1"/>
</dbReference>
<dbReference type="Proteomes" id="UP000191980">
    <property type="component" value="Unassembled WGS sequence"/>
</dbReference>